<evidence type="ECO:0000259" key="2">
    <source>
        <dbReference type="Pfam" id="PF02342"/>
    </source>
</evidence>
<dbReference type="PANTHER" id="PTHR32097">
    <property type="entry name" value="CAMP-BINDING PROTEIN 1-RELATED"/>
    <property type="match status" value="1"/>
</dbReference>
<proteinExistence type="inferred from homology"/>
<dbReference type="Proteomes" id="UP000218944">
    <property type="component" value="Unassembled WGS sequence"/>
</dbReference>
<comment type="similarity">
    <text evidence="1">Belongs to the CAPAB/TerDEXZ family.</text>
</comment>
<feature type="domain" description="TerD" evidence="2">
    <location>
        <begin position="5"/>
        <end position="162"/>
    </location>
</feature>
<dbReference type="EMBL" id="NSJV01000162">
    <property type="protein sequence ID" value="PAU49324.1"/>
    <property type="molecule type" value="Genomic_DNA"/>
</dbReference>
<dbReference type="InterPro" id="IPR003325">
    <property type="entry name" value="TerD"/>
</dbReference>
<dbReference type="RefSeq" id="WP_095579935.1">
    <property type="nucleotide sequence ID" value="NZ_JAJQQQ010000015.1"/>
</dbReference>
<name>A0A2A2DCS7_9ACTN</name>
<protein>
    <submittedName>
        <fullName evidence="3">TerD-family protein</fullName>
    </submittedName>
</protein>
<gene>
    <name evidence="3" type="ORF">CK936_08485</name>
</gene>
<evidence type="ECO:0000313" key="3">
    <source>
        <dbReference type="EMBL" id="PAU49324.1"/>
    </source>
</evidence>
<organism evidence="3 4">
    <name type="scientific">Streptomyces albireticuli</name>
    <dbReference type="NCBI Taxonomy" id="1940"/>
    <lineage>
        <taxon>Bacteria</taxon>
        <taxon>Bacillati</taxon>
        <taxon>Actinomycetota</taxon>
        <taxon>Actinomycetes</taxon>
        <taxon>Kitasatosporales</taxon>
        <taxon>Streptomycetaceae</taxon>
        <taxon>Streptomyces</taxon>
    </lineage>
</organism>
<evidence type="ECO:0000313" key="4">
    <source>
        <dbReference type="Proteomes" id="UP000218944"/>
    </source>
</evidence>
<comment type="caution">
    <text evidence="3">The sequence shown here is derived from an EMBL/GenBank/DDBJ whole genome shotgun (WGS) entry which is preliminary data.</text>
</comment>
<accession>A0A2A2DCS7</accession>
<dbReference type="Pfam" id="PF02342">
    <property type="entry name" value="TerD"/>
    <property type="match status" value="1"/>
</dbReference>
<dbReference type="PANTHER" id="PTHR32097:SF4">
    <property type="entry name" value="GENERAL STRESS PROTEIN 16U"/>
    <property type="match status" value="1"/>
</dbReference>
<evidence type="ECO:0000256" key="1">
    <source>
        <dbReference type="ARBA" id="ARBA00008775"/>
    </source>
</evidence>
<dbReference type="Gene3D" id="2.60.60.30">
    <property type="entry name" value="sav2460 like domains"/>
    <property type="match status" value="1"/>
</dbReference>
<dbReference type="AlphaFoldDB" id="A0A2A2DCS7"/>
<dbReference type="InterPro" id="IPR051324">
    <property type="entry name" value="Stress/Tellurium_Resist"/>
</dbReference>
<keyword evidence="4" id="KW-1185">Reference proteome</keyword>
<reference evidence="3 4" key="1">
    <citation type="submission" date="2017-08" db="EMBL/GenBank/DDBJ databases">
        <title>Genome sequence of Streptomyces albireticuli NRRL B-1670.</title>
        <authorList>
            <person name="Graham D.E."/>
            <person name="Mahan K.M."/>
            <person name="Klingeman D.M."/>
            <person name="Hettich R.L."/>
            <person name="Parry R.J."/>
            <person name="Spain J.C."/>
        </authorList>
    </citation>
    <scope>NUCLEOTIDE SEQUENCE [LARGE SCALE GENOMIC DNA]</scope>
    <source>
        <strain evidence="3 4">NRRL B-1670</strain>
    </source>
</reference>
<sequence length="177" mass="19035">MSGLNKGLGKVEVALKWDPSPSGEPDHDLDIIAATYPAHDPYGTPSYLVHFDSRSPDGTITLNRDSRTGQGFGFDEVMTLELDRLATTYVRVVVGVAVQQQDGRKPFGAVPNTAVRVLEGRSELVAHDFSGVSTSTAATVAEFTRDDSGAWRFHPSAHAFVTDPATFAARMGSIRTV</sequence>
<dbReference type="CDD" id="cd06974">
    <property type="entry name" value="TerD_like"/>
    <property type="match status" value="1"/>
</dbReference>